<feature type="transmembrane region" description="Helical" evidence="1">
    <location>
        <begin position="20"/>
        <end position="38"/>
    </location>
</feature>
<evidence type="ECO:0000313" key="2">
    <source>
        <dbReference type="EMBL" id="BCN32103.1"/>
    </source>
</evidence>
<dbReference type="AlphaFoldDB" id="A0A7R7IDV3"/>
<dbReference type="Pfam" id="PF12725">
    <property type="entry name" value="DUF3810"/>
    <property type="match status" value="1"/>
</dbReference>
<organism evidence="2 3">
    <name type="scientific">Anaeromicropila herbilytica</name>
    <dbReference type="NCBI Taxonomy" id="2785025"/>
    <lineage>
        <taxon>Bacteria</taxon>
        <taxon>Bacillati</taxon>
        <taxon>Bacillota</taxon>
        <taxon>Clostridia</taxon>
        <taxon>Lachnospirales</taxon>
        <taxon>Lachnospiraceae</taxon>
        <taxon>Anaeromicropila</taxon>
    </lineage>
</organism>
<keyword evidence="3" id="KW-1185">Reference proteome</keyword>
<reference evidence="2 3" key="1">
    <citation type="submission" date="2020-11" db="EMBL/GenBank/DDBJ databases">
        <title>Draft genome sequencing of a Lachnospiraceae strain isolated from anoxic soil subjected to BSD treatment.</title>
        <authorList>
            <person name="Uek A."/>
            <person name="Tonouchi A."/>
        </authorList>
    </citation>
    <scope>NUCLEOTIDE SEQUENCE [LARGE SCALE GENOMIC DNA]</scope>
    <source>
        <strain evidence="2 3">TB5</strain>
    </source>
</reference>
<dbReference type="EMBL" id="AP024169">
    <property type="protein sequence ID" value="BCN32103.1"/>
    <property type="molecule type" value="Genomic_DNA"/>
</dbReference>
<feature type="transmembrane region" description="Helical" evidence="1">
    <location>
        <begin position="74"/>
        <end position="95"/>
    </location>
</feature>
<evidence type="ECO:0000256" key="1">
    <source>
        <dbReference type="SAM" id="Phobius"/>
    </source>
</evidence>
<evidence type="ECO:0000313" key="3">
    <source>
        <dbReference type="Proteomes" id="UP000595897"/>
    </source>
</evidence>
<dbReference type="Proteomes" id="UP000595897">
    <property type="component" value="Chromosome"/>
</dbReference>
<keyword evidence="1" id="KW-0472">Membrane</keyword>
<keyword evidence="1" id="KW-1133">Transmembrane helix</keyword>
<dbReference type="RefSeq" id="WP_271713177.1">
    <property type="nucleotide sequence ID" value="NZ_AP024169.1"/>
</dbReference>
<keyword evidence="1" id="KW-0812">Transmembrane</keyword>
<protein>
    <recommendedName>
        <fullName evidence="4">DUF3810 domain-containing protein</fullName>
    </recommendedName>
</protein>
<dbReference type="InterPro" id="IPR024294">
    <property type="entry name" value="DUF3810"/>
</dbReference>
<dbReference type="KEGG" id="ahb:bsdtb5_33980"/>
<sequence>MFKNLKNSKIFSYIKVHKLLFLVLTITLCSTLLIRILIKESLTFPDWYVHNVYPFYINTISRILSYIPFSMSEMLLIFLILYLLVRFAFCLYRIIMKIFRHFTCISSTDESLEEVKNISKKKKSVYRKVYSSFITLLLRIITTISVLFLIYTLTCGINYHTTPFSSYLNLDMKESSSKELKDLCLRLVNMCNEYSEKVPVNQKGLTTLPNHAKEIAVNAMNQLGKTYPSLSGYYPNPKPILFSEFMSLQGLGGIYSPFTVEANYNNNMPDIDIPETMCHELSHLKGFMREDEAEFIAFLACIHSDNVVFQYSGALNSLVYCMNALYDNLGEKSYREVYNQLLPGVKRELDADYQYWHQYHGTLADIQDKVNDTYLKANSQSAGVQSYGRMIDLLLAYYRE</sequence>
<accession>A0A7R7IDV3</accession>
<feature type="transmembrane region" description="Helical" evidence="1">
    <location>
        <begin position="129"/>
        <end position="153"/>
    </location>
</feature>
<name>A0A7R7IDV3_9FIRM</name>
<gene>
    <name evidence="2" type="ORF">bsdtb5_33980</name>
</gene>
<evidence type="ECO:0008006" key="4">
    <source>
        <dbReference type="Google" id="ProtNLM"/>
    </source>
</evidence>
<proteinExistence type="predicted"/>